<dbReference type="EMBL" id="JNBS01004837">
    <property type="protein sequence ID" value="OQR82117.1"/>
    <property type="molecule type" value="Genomic_DNA"/>
</dbReference>
<dbReference type="InterPro" id="IPR013897">
    <property type="entry name" value="Duc1"/>
</dbReference>
<evidence type="ECO:0000256" key="1">
    <source>
        <dbReference type="SAM" id="MobiDB-lite"/>
    </source>
</evidence>
<dbReference type="AlphaFoldDB" id="A0A1V9Y8R6"/>
<dbReference type="Proteomes" id="UP000243217">
    <property type="component" value="Unassembled WGS sequence"/>
</dbReference>
<evidence type="ECO:0000259" key="2">
    <source>
        <dbReference type="Pfam" id="PF08588"/>
    </source>
</evidence>
<accession>A0A1V9Y8R6</accession>
<dbReference type="STRING" id="74557.A0A1V9Y8R6"/>
<organism evidence="3 4">
    <name type="scientific">Thraustotheca clavata</name>
    <dbReference type="NCBI Taxonomy" id="74557"/>
    <lineage>
        <taxon>Eukaryota</taxon>
        <taxon>Sar</taxon>
        <taxon>Stramenopiles</taxon>
        <taxon>Oomycota</taxon>
        <taxon>Saprolegniomycetes</taxon>
        <taxon>Saprolegniales</taxon>
        <taxon>Achlyaceae</taxon>
        <taxon>Thraustotheca</taxon>
    </lineage>
</organism>
<feature type="region of interest" description="Disordered" evidence="1">
    <location>
        <begin position="30"/>
        <end position="59"/>
    </location>
</feature>
<gene>
    <name evidence="3" type="ORF">THRCLA_11133</name>
</gene>
<reference evidence="3 4" key="1">
    <citation type="journal article" date="2014" name="Genome Biol. Evol.">
        <title>The secreted proteins of Achlya hypogyna and Thraustotheca clavata identify the ancestral oomycete secretome and reveal gene acquisitions by horizontal gene transfer.</title>
        <authorList>
            <person name="Misner I."/>
            <person name="Blouin N."/>
            <person name="Leonard G."/>
            <person name="Richards T.A."/>
            <person name="Lane C.E."/>
        </authorList>
    </citation>
    <scope>NUCLEOTIDE SEQUENCE [LARGE SCALE GENOMIC DNA]</scope>
    <source>
        <strain evidence="3 4">ATCC 34112</strain>
    </source>
</reference>
<keyword evidence="4" id="KW-1185">Reference proteome</keyword>
<evidence type="ECO:0000313" key="4">
    <source>
        <dbReference type="Proteomes" id="UP000243217"/>
    </source>
</evidence>
<evidence type="ECO:0000313" key="3">
    <source>
        <dbReference type="EMBL" id="OQR82117.1"/>
    </source>
</evidence>
<dbReference type="PANTHER" id="PTHR34826">
    <property type="entry name" value="UPF0590 PROTEIN C409.17C"/>
    <property type="match status" value="1"/>
</dbReference>
<proteinExistence type="predicted"/>
<name>A0A1V9Y8R6_9STRA</name>
<dbReference type="PANTHER" id="PTHR34826:SF2">
    <property type="entry name" value="UPF0590 PROTEIN C409.17C"/>
    <property type="match status" value="1"/>
</dbReference>
<comment type="caution">
    <text evidence="3">The sequence shown here is derived from an EMBL/GenBank/DDBJ whole genome shotgun (WGS) entry which is preliminary data.</text>
</comment>
<feature type="domain" description="Domain of unknown function at the cortex 1" evidence="2">
    <location>
        <begin position="74"/>
        <end position="303"/>
    </location>
</feature>
<protein>
    <recommendedName>
        <fullName evidence="2">Domain of unknown function at the cortex 1 domain-containing protein</fullName>
    </recommendedName>
</protein>
<dbReference type="OrthoDB" id="418495at2759"/>
<dbReference type="Pfam" id="PF08588">
    <property type="entry name" value="Duc1"/>
    <property type="match status" value="1"/>
</dbReference>
<sequence>MTYIYRSYAFITQREPLPVDPSIFDEIEREIPRKEESSSSSSEPDDENTIRSSRRTSSTFENDPLHMLHVKNECGAQEDRITMNSIEPVPFENDLFRGHVYFLVKTDPPHWKWHFLFNGRRRMFWIQVQGQFKKQPKGVIYLGGELPDRIALGFFTRSLASVIMSIIQTLVKAVHYAFGDANELPHCAFPLYQSVDEMVITPSNEQPPVLGQESFGESKQEHQKRMKTPLGTETYDLSATYTFHFHTMYVDLTQWKIINLPGMKDVPLTTFFEAHPLRLVCYDVVPGKHHAKALKEYVFCFSVTYTEPVGEFSIVEPPTIDGSDEEVIAENDGRLIASATAVRPVRVPYWIEMLDFGLKKRSVIYMFACEDTSSNSVTFKSVHSKTLRKLVPFPLHIRSRLVRYKAIEAQRFQLQDILPLSSLILMDFNWIPYSATRLGVRINNTHRQSMIFQQESLRAVSDTFLRQEFLVLTKPRCYH</sequence>